<proteinExistence type="inferred from homology"/>
<dbReference type="CDD" id="cd08071">
    <property type="entry name" value="MPN_DUF2466"/>
    <property type="match status" value="1"/>
</dbReference>
<keyword evidence="8" id="KW-1185">Reference proteome</keyword>
<name>A0A7H1MKJ9_9LACO</name>
<dbReference type="PROSITE" id="PS50249">
    <property type="entry name" value="MPN"/>
    <property type="match status" value="1"/>
</dbReference>
<accession>A0A7H1MKJ9</accession>
<evidence type="ECO:0000313" key="7">
    <source>
        <dbReference type="EMBL" id="QNT63985.1"/>
    </source>
</evidence>
<dbReference type="SUPFAM" id="SSF102712">
    <property type="entry name" value="JAB1/MPN domain"/>
    <property type="match status" value="1"/>
</dbReference>
<sequence>MGKTNKLIQQYQIKLGSEPQEECWAVYLNTQAQIIGDFCVAKGSLANVQIHPRDVFRNAIALNAYALILIHNHPSGNLAPSQSDLKTARQIAICGTLMQIHVQDFIIISQVDYCSFSLHYDVRTIMELWNFDTSIFNQ</sequence>
<comment type="similarity">
    <text evidence="1">Belongs to the UPF0758 family.</text>
</comment>
<dbReference type="Pfam" id="PF04002">
    <property type="entry name" value="RadC"/>
    <property type="match status" value="1"/>
</dbReference>
<dbReference type="PANTHER" id="PTHR30471">
    <property type="entry name" value="DNA REPAIR PROTEIN RADC"/>
    <property type="match status" value="1"/>
</dbReference>
<keyword evidence="2" id="KW-0645">Protease</keyword>
<dbReference type="InterPro" id="IPR025657">
    <property type="entry name" value="RadC_JAB"/>
</dbReference>
<dbReference type="InterPro" id="IPR001405">
    <property type="entry name" value="UPF0758"/>
</dbReference>
<dbReference type="GO" id="GO:0008237">
    <property type="term" value="F:metallopeptidase activity"/>
    <property type="evidence" value="ECO:0007669"/>
    <property type="project" value="UniProtKB-KW"/>
</dbReference>
<organism evidence="7 8">
    <name type="scientific">Weissella koreensis</name>
    <dbReference type="NCBI Taxonomy" id="165096"/>
    <lineage>
        <taxon>Bacteria</taxon>
        <taxon>Bacillati</taxon>
        <taxon>Bacillota</taxon>
        <taxon>Bacilli</taxon>
        <taxon>Lactobacillales</taxon>
        <taxon>Lactobacillaceae</taxon>
        <taxon>Weissella</taxon>
    </lineage>
</organism>
<keyword evidence="3" id="KW-0479">Metal-binding</keyword>
<dbReference type="InterPro" id="IPR037518">
    <property type="entry name" value="MPN"/>
</dbReference>
<evidence type="ECO:0000256" key="5">
    <source>
        <dbReference type="ARBA" id="ARBA00022833"/>
    </source>
</evidence>
<evidence type="ECO:0000256" key="2">
    <source>
        <dbReference type="ARBA" id="ARBA00022670"/>
    </source>
</evidence>
<dbReference type="PANTHER" id="PTHR30471:SF3">
    <property type="entry name" value="UPF0758 PROTEIN YEES-RELATED"/>
    <property type="match status" value="1"/>
</dbReference>
<keyword evidence="5" id="KW-0862">Zinc</keyword>
<dbReference type="GO" id="GO:0046872">
    <property type="term" value="F:metal ion binding"/>
    <property type="evidence" value="ECO:0007669"/>
    <property type="project" value="UniProtKB-KW"/>
</dbReference>
<evidence type="ECO:0000256" key="3">
    <source>
        <dbReference type="ARBA" id="ARBA00022723"/>
    </source>
</evidence>
<protein>
    <submittedName>
        <fullName evidence="7">JAB domain-containing protein</fullName>
    </submittedName>
</protein>
<evidence type="ECO:0000256" key="4">
    <source>
        <dbReference type="ARBA" id="ARBA00022801"/>
    </source>
</evidence>
<keyword evidence="4" id="KW-0378">Hydrolase</keyword>
<dbReference type="EMBL" id="CP043431">
    <property type="protein sequence ID" value="QNT63985.1"/>
    <property type="molecule type" value="Genomic_DNA"/>
</dbReference>
<dbReference type="Gene3D" id="3.40.140.10">
    <property type="entry name" value="Cytidine Deaminase, domain 2"/>
    <property type="match status" value="1"/>
</dbReference>
<dbReference type="InterPro" id="IPR020891">
    <property type="entry name" value="UPF0758_CS"/>
</dbReference>
<keyword evidence="6" id="KW-0482">Metalloprotease</keyword>
<dbReference type="Proteomes" id="UP000516446">
    <property type="component" value="Chromosome"/>
</dbReference>
<reference evidence="7 8" key="1">
    <citation type="submission" date="2019-08" db="EMBL/GenBank/DDBJ databases">
        <authorList>
            <person name="Chang H.C."/>
            <person name="Mun S.Y."/>
        </authorList>
    </citation>
    <scope>NUCLEOTIDE SEQUENCE [LARGE SCALE GENOMIC DNA]</scope>
    <source>
        <strain evidence="7 8">SK</strain>
    </source>
</reference>
<dbReference type="PROSITE" id="PS01302">
    <property type="entry name" value="UPF0758"/>
    <property type="match status" value="1"/>
</dbReference>
<dbReference type="GO" id="GO:0006508">
    <property type="term" value="P:proteolysis"/>
    <property type="evidence" value="ECO:0007669"/>
    <property type="project" value="UniProtKB-KW"/>
</dbReference>
<gene>
    <name evidence="7" type="ORF">FY536_01270</name>
</gene>
<evidence type="ECO:0000256" key="6">
    <source>
        <dbReference type="ARBA" id="ARBA00023049"/>
    </source>
</evidence>
<dbReference type="RefSeq" id="WP_006845649.1">
    <property type="nucleotide sequence ID" value="NZ_CP026847.1"/>
</dbReference>
<evidence type="ECO:0000256" key="1">
    <source>
        <dbReference type="ARBA" id="ARBA00010243"/>
    </source>
</evidence>
<dbReference type="AlphaFoldDB" id="A0A7H1MKJ9"/>
<evidence type="ECO:0000313" key="8">
    <source>
        <dbReference type="Proteomes" id="UP000516446"/>
    </source>
</evidence>